<keyword evidence="1" id="KW-0732">Signal</keyword>
<protein>
    <recommendedName>
        <fullName evidence="4">Amidohydrolase</fullName>
    </recommendedName>
</protein>
<dbReference type="EMBL" id="AJZD02000173">
    <property type="protein sequence ID" value="OEF93201.1"/>
    <property type="molecule type" value="Genomic_DNA"/>
</dbReference>
<dbReference type="RefSeq" id="WP_019821789.1">
    <property type="nucleotide sequence ID" value="NZ_AJZD02000173.1"/>
</dbReference>
<dbReference type="Gene3D" id="2.30.40.10">
    <property type="entry name" value="Urease, subunit C, domain 1"/>
    <property type="match status" value="2"/>
</dbReference>
<dbReference type="InterPro" id="IPR032466">
    <property type="entry name" value="Metal_Hydrolase"/>
</dbReference>
<evidence type="ECO:0000313" key="3">
    <source>
        <dbReference type="Proteomes" id="UP000094802"/>
    </source>
</evidence>
<dbReference type="SUPFAM" id="SSF51338">
    <property type="entry name" value="Composite domain of metallo-dependent hydrolases"/>
    <property type="match status" value="2"/>
</dbReference>
<dbReference type="AlphaFoldDB" id="A0A1E5FS86"/>
<evidence type="ECO:0000313" key="2">
    <source>
        <dbReference type="EMBL" id="OEF93201.1"/>
    </source>
</evidence>
<reference evidence="2 3" key="1">
    <citation type="journal article" date="2012" name="Science">
        <title>Ecological populations of bacteria act as socially cohesive units of antibiotic production and resistance.</title>
        <authorList>
            <person name="Cordero O.X."/>
            <person name="Wildschutte H."/>
            <person name="Kirkup B."/>
            <person name="Proehl S."/>
            <person name="Ngo L."/>
            <person name="Hussain F."/>
            <person name="Le Roux F."/>
            <person name="Mincer T."/>
            <person name="Polz M.F."/>
        </authorList>
    </citation>
    <scope>NUCLEOTIDE SEQUENCE [LARGE SCALE GENOMIC DNA]</scope>
    <source>
        <strain evidence="2 3">12E03</strain>
    </source>
</reference>
<dbReference type="InterPro" id="IPR011059">
    <property type="entry name" value="Metal-dep_hydrolase_composite"/>
</dbReference>
<proteinExistence type="predicted"/>
<gene>
    <name evidence="2" type="ORF">A142_21565</name>
</gene>
<dbReference type="PANTHER" id="PTHR43135:SF3">
    <property type="entry name" value="ALPHA-D-RIBOSE 1-METHYLPHOSPHONATE 5-TRIPHOSPHATE DIPHOSPHATASE"/>
    <property type="match status" value="1"/>
</dbReference>
<evidence type="ECO:0008006" key="4">
    <source>
        <dbReference type="Google" id="ProtNLM"/>
    </source>
</evidence>
<dbReference type="SUPFAM" id="SSF51556">
    <property type="entry name" value="Metallo-dependent hydrolases"/>
    <property type="match status" value="1"/>
</dbReference>
<dbReference type="Proteomes" id="UP000094802">
    <property type="component" value="Unassembled WGS sequence"/>
</dbReference>
<dbReference type="InterPro" id="IPR051781">
    <property type="entry name" value="Metallo-dep_Hydrolase"/>
</dbReference>
<organism evidence="2 3">
    <name type="scientific">Vibrio splendidus 12E03</name>
    <dbReference type="NCBI Taxonomy" id="1191305"/>
    <lineage>
        <taxon>Bacteria</taxon>
        <taxon>Pseudomonadati</taxon>
        <taxon>Pseudomonadota</taxon>
        <taxon>Gammaproteobacteria</taxon>
        <taxon>Vibrionales</taxon>
        <taxon>Vibrionaceae</taxon>
        <taxon>Vibrio</taxon>
    </lineage>
</organism>
<feature type="chain" id="PRO_5009176748" description="Amidohydrolase" evidence="1">
    <location>
        <begin position="24"/>
        <end position="253"/>
    </location>
</feature>
<accession>A0A1E5FS86</accession>
<dbReference type="OrthoDB" id="9782972at2"/>
<name>A0A1E5FS86_VIBSP</name>
<dbReference type="PANTHER" id="PTHR43135">
    <property type="entry name" value="ALPHA-D-RIBOSE 1-METHYLPHOSPHONATE 5-TRIPHOSPHATE DIPHOSPHATASE"/>
    <property type="match status" value="1"/>
</dbReference>
<comment type="caution">
    <text evidence="2">The sequence shown here is derived from an EMBL/GenBank/DDBJ whole genome shotgun (WGS) entry which is preliminary data.</text>
</comment>
<evidence type="ECO:0000256" key="1">
    <source>
        <dbReference type="SAM" id="SignalP"/>
    </source>
</evidence>
<dbReference type="GO" id="GO:0016810">
    <property type="term" value="F:hydrolase activity, acting on carbon-nitrogen (but not peptide) bonds"/>
    <property type="evidence" value="ECO:0007669"/>
    <property type="project" value="InterPro"/>
</dbReference>
<dbReference type="Gene3D" id="3.20.20.140">
    <property type="entry name" value="Metal-dependent hydrolases"/>
    <property type="match status" value="1"/>
</dbReference>
<feature type="signal peptide" evidence="1">
    <location>
        <begin position="1"/>
        <end position="23"/>
    </location>
</feature>
<sequence>MKNTGLKLSVVALSCSFALSANAASTLFTNVDVFNGTENKLYEDHHVLVEDNLIKQISVSQIEAGDAVVIDGEGKTLMPGLIEGHGHLLLNGGNLSDHENNRTIEELAARATVNANAAFQSGFTTWRDAGGLNTGLRKTIDSGMLPGPRLYTSGAFIGPTGSHADFSNLTTANQHFFGSSTSMARNSVSFNADGITEIKAGAYADIIIVEGNPLEDLSVIGANEKWFDAEPRSPEIDTIKVIMKDGKVYKNTL</sequence>